<sequence length="101" mass="11126">MGGRQVEQHTRADGAGGDPRVQPADEPERLRVVERPVIQVREDQSLMLETRIDLPEVLGQHLGVEVQLVGDVLKDDTRNVGGRPPGWTWAFCPEGLVQPAP</sequence>
<geneLocation type="plasmid" evidence="2 3">
    <name>pDAETH-1</name>
</geneLocation>
<feature type="compositionally biased region" description="Basic and acidic residues" evidence="1">
    <location>
        <begin position="1"/>
        <end position="12"/>
    </location>
</feature>
<keyword evidence="3" id="KW-1185">Reference proteome</keyword>
<keyword evidence="2" id="KW-0614">Plasmid</keyword>
<reference evidence="2" key="1">
    <citation type="submission" date="2022-07" db="EMBL/GenBank/DDBJ databases">
        <title>Complete Genome Sequence of the Radioresistant Bacterium Deinococcus aetherius ST0316, Isolated from the Air Dust collected in Lower Stratosphere above Japan.</title>
        <authorList>
            <person name="Satoh K."/>
            <person name="Hagiwara K."/>
            <person name="Katsumata K."/>
            <person name="Kubo A."/>
            <person name="Yokobori S."/>
            <person name="Yamagishi A."/>
            <person name="Oono Y."/>
            <person name="Narumi I."/>
        </authorList>
    </citation>
    <scope>NUCLEOTIDE SEQUENCE</scope>
    <source>
        <strain evidence="2">ST0316</strain>
        <plasmid evidence="2">pDAETH-1</plasmid>
    </source>
</reference>
<dbReference type="EMBL" id="AP026561">
    <property type="protein sequence ID" value="BDP43287.1"/>
    <property type="molecule type" value="Genomic_DNA"/>
</dbReference>
<feature type="region of interest" description="Disordered" evidence="1">
    <location>
        <begin position="1"/>
        <end position="29"/>
    </location>
</feature>
<organism evidence="2 3">
    <name type="scientific">Deinococcus aetherius</name>
    <dbReference type="NCBI Taxonomy" id="200252"/>
    <lineage>
        <taxon>Bacteria</taxon>
        <taxon>Thermotogati</taxon>
        <taxon>Deinococcota</taxon>
        <taxon>Deinococci</taxon>
        <taxon>Deinococcales</taxon>
        <taxon>Deinococcaceae</taxon>
        <taxon>Deinococcus</taxon>
    </lineage>
</organism>
<evidence type="ECO:0000256" key="1">
    <source>
        <dbReference type="SAM" id="MobiDB-lite"/>
    </source>
</evidence>
<name>A0ABM8AHJ6_9DEIO</name>
<gene>
    <name evidence="2" type="ORF">DAETH_32560</name>
</gene>
<accession>A0ABM8AHJ6</accession>
<evidence type="ECO:0000313" key="3">
    <source>
        <dbReference type="Proteomes" id="UP001064971"/>
    </source>
</evidence>
<protein>
    <submittedName>
        <fullName evidence="2">Uncharacterized protein</fullName>
    </submittedName>
</protein>
<proteinExistence type="predicted"/>
<dbReference type="Proteomes" id="UP001064971">
    <property type="component" value="Plasmid pDAETH-1"/>
</dbReference>
<evidence type="ECO:0000313" key="2">
    <source>
        <dbReference type="EMBL" id="BDP43287.1"/>
    </source>
</evidence>